<dbReference type="EMBL" id="CADCTZ010000374">
    <property type="protein sequence ID" value="CAA9337606.1"/>
    <property type="molecule type" value="Genomic_DNA"/>
</dbReference>
<protein>
    <submittedName>
        <fullName evidence="1">Uncharacterized protein</fullName>
    </submittedName>
</protein>
<evidence type="ECO:0000313" key="1">
    <source>
        <dbReference type="EMBL" id="CAA9337606.1"/>
    </source>
</evidence>
<gene>
    <name evidence="1" type="ORF">AVDCRST_MAG84-2202</name>
</gene>
<feature type="non-terminal residue" evidence="1">
    <location>
        <position position="28"/>
    </location>
</feature>
<sequence>MPCLANAQCPITNYQDYESFKPQIAGIL</sequence>
<dbReference type="AlphaFoldDB" id="A0A6J4LN15"/>
<reference evidence="1" key="1">
    <citation type="submission" date="2020-02" db="EMBL/GenBank/DDBJ databases">
        <authorList>
            <person name="Meier V. D."/>
        </authorList>
    </citation>
    <scope>NUCLEOTIDE SEQUENCE</scope>
    <source>
        <strain evidence="1">AVDCRST_MAG84</strain>
    </source>
</reference>
<accession>A0A6J4LN15</accession>
<organism evidence="1">
    <name type="scientific">uncultured Microcoleus sp</name>
    <dbReference type="NCBI Taxonomy" id="259945"/>
    <lineage>
        <taxon>Bacteria</taxon>
        <taxon>Bacillati</taxon>
        <taxon>Cyanobacteriota</taxon>
        <taxon>Cyanophyceae</taxon>
        <taxon>Oscillatoriophycideae</taxon>
        <taxon>Oscillatoriales</taxon>
        <taxon>Microcoleaceae</taxon>
        <taxon>Microcoleus</taxon>
        <taxon>environmental samples</taxon>
    </lineage>
</organism>
<proteinExistence type="predicted"/>
<name>A0A6J4LN15_9CYAN</name>